<keyword evidence="1" id="KW-0175">Coiled coil</keyword>
<dbReference type="CDD" id="cd01949">
    <property type="entry name" value="GGDEF"/>
    <property type="match status" value="1"/>
</dbReference>
<dbReference type="Proteomes" id="UP000322783">
    <property type="component" value="Unassembled WGS sequence"/>
</dbReference>
<feature type="domain" description="GGDEF" evidence="2">
    <location>
        <begin position="473"/>
        <end position="602"/>
    </location>
</feature>
<proteinExistence type="predicted"/>
<dbReference type="InterPro" id="IPR019494">
    <property type="entry name" value="FIST_C"/>
</dbReference>
<dbReference type="PANTHER" id="PTHR45138:SF9">
    <property type="entry name" value="DIGUANYLATE CYCLASE DGCM-RELATED"/>
    <property type="match status" value="1"/>
</dbReference>
<dbReference type="Pfam" id="PF10442">
    <property type="entry name" value="FIST_C"/>
    <property type="match status" value="1"/>
</dbReference>
<organism evidence="3 4">
    <name type="scientific">Selenomonas caprae</name>
    <dbReference type="NCBI Taxonomy" id="2606905"/>
    <lineage>
        <taxon>Bacteria</taxon>
        <taxon>Bacillati</taxon>
        <taxon>Bacillota</taxon>
        <taxon>Negativicutes</taxon>
        <taxon>Selenomonadales</taxon>
        <taxon>Selenomonadaceae</taxon>
        <taxon>Selenomonas</taxon>
    </lineage>
</organism>
<dbReference type="GO" id="GO:0005886">
    <property type="term" value="C:plasma membrane"/>
    <property type="evidence" value="ECO:0007669"/>
    <property type="project" value="TreeGrafter"/>
</dbReference>
<comment type="caution">
    <text evidence="3">The sequence shown here is derived from an EMBL/GenBank/DDBJ whole genome shotgun (WGS) entry which is preliminary data.</text>
</comment>
<accession>A0A5D6WPJ5</accession>
<gene>
    <name evidence="3" type="ORF">FZ041_08525</name>
</gene>
<evidence type="ECO:0000313" key="4">
    <source>
        <dbReference type="Proteomes" id="UP000322783"/>
    </source>
</evidence>
<dbReference type="GO" id="GO:0052621">
    <property type="term" value="F:diguanylate cyclase activity"/>
    <property type="evidence" value="ECO:0007669"/>
    <property type="project" value="TreeGrafter"/>
</dbReference>
<evidence type="ECO:0000259" key="2">
    <source>
        <dbReference type="PROSITE" id="PS50887"/>
    </source>
</evidence>
<name>A0A5D6WPJ5_9FIRM</name>
<dbReference type="InterPro" id="IPR029787">
    <property type="entry name" value="Nucleotide_cyclase"/>
</dbReference>
<dbReference type="AlphaFoldDB" id="A0A5D6WPJ5"/>
<feature type="coiled-coil region" evidence="1">
    <location>
        <begin position="418"/>
        <end position="445"/>
    </location>
</feature>
<reference evidence="3 4" key="1">
    <citation type="submission" date="2019-08" db="EMBL/GenBank/DDBJ databases">
        <title>Selenomonas sp. mPRGC5 and Selenomonas sp. mPRGC8 isolated from ruminal fluid of dairy goat (Capra hircus).</title>
        <authorList>
            <person name="Poothong S."/>
            <person name="Nuengjamnong C."/>
            <person name="Tanasupawat S."/>
        </authorList>
    </citation>
    <scope>NUCLEOTIDE SEQUENCE [LARGE SCALE GENOMIC DNA]</scope>
    <source>
        <strain evidence="4">mPRGC8</strain>
    </source>
</reference>
<dbReference type="NCBIfam" id="TIGR00254">
    <property type="entry name" value="GGDEF"/>
    <property type="match status" value="1"/>
</dbReference>
<dbReference type="SUPFAM" id="SSF55073">
    <property type="entry name" value="Nucleotide cyclase"/>
    <property type="match status" value="1"/>
</dbReference>
<dbReference type="FunFam" id="3.30.70.270:FF:000001">
    <property type="entry name" value="Diguanylate cyclase domain protein"/>
    <property type="match status" value="1"/>
</dbReference>
<dbReference type="SMART" id="SM01204">
    <property type="entry name" value="FIST_C"/>
    <property type="match status" value="1"/>
</dbReference>
<dbReference type="SMART" id="SM00267">
    <property type="entry name" value="GGDEF"/>
    <property type="match status" value="1"/>
</dbReference>
<dbReference type="EMBL" id="VTOZ01000016">
    <property type="protein sequence ID" value="TYZ28294.1"/>
    <property type="molecule type" value="Genomic_DNA"/>
</dbReference>
<dbReference type="PROSITE" id="PS50887">
    <property type="entry name" value="GGDEF"/>
    <property type="match status" value="1"/>
</dbReference>
<sequence length="602" mass="67354">MKQFSYDFHGLTGLDEALKDFQAKCPQKYSDILVQVFTCISEQSIVSSMVEQISAAIPLAKVVGTVTSELPLIEEWEKRRTQLCIMVFQDTQVKIHAFSRGEQEVEHAWQRKVGLELAECCQETQHLAGLELLITARSVDVRPFLKALAHKVHDVPVFGGGAYAAVKGEVPFIFSADGIVSQGILVVAFSSCRLQLLVADSMGWRPLGKTMTITKMIDDYTIAELDHKPAALVYEKYLGVTREEFRSFNVSEFPLLVERDGNLLARPPMGRTEDDALTFAADLQAGEKVRLSYGDPQTIINQALHMSRKIQSFQPEGIVLISCIGRHFYVGEAEKPEIEWYRKIAPVSVCYTYGEYLRQGSNINTLTITFVAVAFREGNRSVQAETPAVDALENQDFQEYLSMVHRLAHFVTVSSQEQERLAAQLAEANAKLATANKKLQALASMDRLTQLLNRGEVEHHLQELVQHWTKRQRVFSGLLLDIDNFKKINDSYGHDVGDHVLVSLAEVLRGCVRGHDFVGRWGGDEFLVLLPDAEADYAVQVGNRIRASLQQTPVLPDSGCITVSIGAGQIFTEDDFQDFYQRLDKALYAAKHNEKDQVVLAT</sequence>
<evidence type="ECO:0000256" key="1">
    <source>
        <dbReference type="SAM" id="Coils"/>
    </source>
</evidence>
<dbReference type="Gene3D" id="3.30.70.270">
    <property type="match status" value="1"/>
</dbReference>
<evidence type="ECO:0000313" key="3">
    <source>
        <dbReference type="EMBL" id="TYZ28294.1"/>
    </source>
</evidence>
<protein>
    <submittedName>
        <fullName evidence="3">GGDEF domain-containing protein</fullName>
    </submittedName>
</protein>
<dbReference type="SMART" id="SM00897">
    <property type="entry name" value="FIST"/>
    <property type="match status" value="1"/>
</dbReference>
<dbReference type="RefSeq" id="WP_149189276.1">
    <property type="nucleotide sequence ID" value="NZ_VTOZ01000016.1"/>
</dbReference>
<dbReference type="Pfam" id="PF00990">
    <property type="entry name" value="GGDEF"/>
    <property type="match status" value="1"/>
</dbReference>
<dbReference type="InterPro" id="IPR013702">
    <property type="entry name" value="FIST_domain_N"/>
</dbReference>
<dbReference type="InterPro" id="IPR000160">
    <property type="entry name" value="GGDEF_dom"/>
</dbReference>
<dbReference type="GO" id="GO:0043709">
    <property type="term" value="P:cell adhesion involved in single-species biofilm formation"/>
    <property type="evidence" value="ECO:0007669"/>
    <property type="project" value="TreeGrafter"/>
</dbReference>
<dbReference type="InterPro" id="IPR050469">
    <property type="entry name" value="Diguanylate_Cyclase"/>
</dbReference>
<keyword evidence="4" id="KW-1185">Reference proteome</keyword>
<dbReference type="InterPro" id="IPR043128">
    <property type="entry name" value="Rev_trsase/Diguanyl_cyclase"/>
</dbReference>
<dbReference type="GO" id="GO:1902201">
    <property type="term" value="P:negative regulation of bacterial-type flagellum-dependent cell motility"/>
    <property type="evidence" value="ECO:0007669"/>
    <property type="project" value="TreeGrafter"/>
</dbReference>
<dbReference type="Pfam" id="PF08495">
    <property type="entry name" value="FIST"/>
    <property type="match status" value="1"/>
</dbReference>
<dbReference type="PANTHER" id="PTHR45138">
    <property type="entry name" value="REGULATORY COMPONENTS OF SENSORY TRANSDUCTION SYSTEM"/>
    <property type="match status" value="1"/>
</dbReference>